<dbReference type="AlphaFoldDB" id="F3PQJ5"/>
<name>F3PQJ5_9BACE</name>
<dbReference type="HOGENOM" id="CLU_3149424_0_0_10"/>
<dbReference type="STRING" id="763034.HMPREF9446_00989"/>
<comment type="caution">
    <text evidence="1">The sequence shown here is derived from an EMBL/GenBank/DDBJ whole genome shotgun (WGS) entry which is preliminary data.</text>
</comment>
<dbReference type="EMBL" id="AFBN01000016">
    <property type="protein sequence ID" value="EGF58823.1"/>
    <property type="molecule type" value="Genomic_DNA"/>
</dbReference>
<evidence type="ECO:0000313" key="2">
    <source>
        <dbReference type="Proteomes" id="UP000003416"/>
    </source>
</evidence>
<protein>
    <submittedName>
        <fullName evidence="1">Uncharacterized protein</fullName>
    </submittedName>
</protein>
<reference evidence="1 2" key="1">
    <citation type="submission" date="2011-02" db="EMBL/GenBank/DDBJ databases">
        <authorList>
            <person name="Weinstock G."/>
            <person name="Sodergren E."/>
            <person name="Clifton S."/>
            <person name="Fulton L."/>
            <person name="Fulton B."/>
            <person name="Courtney L."/>
            <person name="Fronick C."/>
            <person name="Harrison M."/>
            <person name="Strong C."/>
            <person name="Farmer C."/>
            <person name="Delahaunty K."/>
            <person name="Markovic C."/>
            <person name="Hall O."/>
            <person name="Minx P."/>
            <person name="Tomlinson C."/>
            <person name="Mitreva M."/>
            <person name="Hou S."/>
            <person name="Chen J."/>
            <person name="Wollam A."/>
            <person name="Pepin K.H."/>
            <person name="Johnson M."/>
            <person name="Bhonagiri V."/>
            <person name="Zhang X."/>
            <person name="Suruliraj S."/>
            <person name="Warren W."/>
            <person name="Chinwalla A."/>
            <person name="Mardis E.R."/>
            <person name="Wilson R.K."/>
        </authorList>
    </citation>
    <scope>NUCLEOTIDE SEQUENCE [LARGE SCALE GENOMIC DNA]</scope>
    <source>
        <strain evidence="1 2">YIT 12057</strain>
    </source>
</reference>
<organism evidence="1 2">
    <name type="scientific">Bacteroides fluxus YIT 12057</name>
    <dbReference type="NCBI Taxonomy" id="763034"/>
    <lineage>
        <taxon>Bacteria</taxon>
        <taxon>Pseudomonadati</taxon>
        <taxon>Bacteroidota</taxon>
        <taxon>Bacteroidia</taxon>
        <taxon>Bacteroidales</taxon>
        <taxon>Bacteroidaceae</taxon>
        <taxon>Bacteroides</taxon>
    </lineage>
</organism>
<sequence>MRTILRTEEQACDKCVKSERFSKKNRSSVYPKQMICLHQTDDAFALNR</sequence>
<keyword evidence="2" id="KW-1185">Reference proteome</keyword>
<accession>F3PQJ5</accession>
<proteinExistence type="predicted"/>
<gene>
    <name evidence="1" type="ORF">HMPREF9446_00989</name>
</gene>
<evidence type="ECO:0000313" key="1">
    <source>
        <dbReference type="EMBL" id="EGF58823.1"/>
    </source>
</evidence>
<dbReference type="Proteomes" id="UP000003416">
    <property type="component" value="Unassembled WGS sequence"/>
</dbReference>